<evidence type="ECO:0000313" key="4">
    <source>
        <dbReference type="EMBL" id="AMP98151.1"/>
    </source>
</evidence>
<accession>A0A127VAF7</accession>
<dbReference type="EMBL" id="CP014504">
    <property type="protein sequence ID" value="AMP98151.1"/>
    <property type="molecule type" value="Genomic_DNA"/>
</dbReference>
<sequence>MSTKSSNNSSGAAQSEVPALHSFEFDKTAIGNIKSSVNKFRGCVSMPLDLMTLPGLEGLDVKLSVLYSSNIKNNLNTWNTEAPTSILGLGWQMPIEMITVDKAGSASVTSDTYYLVSSGSANPMVKTGETTGGNWIFQLRNFQFWSVQYNPALKVWIILKEDGFTYTYGAGNDTSSNGTQWGISWGNWMGSSNVGATQVLYPTAWNLVSIVTPMGNSIHYQYINVAQKLISSGLAYTQASYLGKVIDSYGRVITLNYGNKFGILNPGSANDGTPIVEYQPLHTQITPPSPNAYQDRYETYFLDAVDVADADGNPLSGMKFTYEFMNNAASSDSNYSLMYKRCLQSVFQYTNDGETLPAMNFEYFPANPSSINPGALSAVVYPEGGKASFEYKAQTITSGNSSKKVQLQNPITGSIPRVWFGSNYVVFTYQSSNQVQVKIQSWNGQWVNQTVSISKTVATDSLMVQTTENFFALSFRNSSTGNDELYLFRNDDAGKDLKFGNWVMYNNQPFVLTVKANSKAQSVFVAGDSFVMAYNTDYNTNRVQGFSYNWQDGMWNGNGSPLLPNSSDCVLAAITAAQNFYAVSCYLQSSRQLKNYLFYRALDGTWKAGSTWTLNNIDVVVDQPANMAYLAVSPTPSSLVLTFATTTTSTAINYSVRLFNWDADFFVLNPSSPGSVDLSSPVINRNTLYQIFQTSIVGSTVNNNLALLRDAGGDQRYGSVWNQKSFSSPGATIGLNMATGEDISILSPSSGSAANQWAAFNPNAGSWSVLSNVPSGTNPSVSGNYMTVGKTIYFRGTDGTWRALSTPLGSFNYPQSLQNRGPRFISYQDASDNTASSYVAALKNGTAQVPQKLNNVKSYVPNGTPGTQLVAGRFLVTYPSSAASFEASPTMDLWNLDEVNFNQSVTDTPVAYLVIEDQYDATQSFTQSYYYANSPESQIAYNALMGVAQYPLVIVVPGVKEKAALPTSTPEGSSQFYYSNGLAQQSTLYPSGGLQNFQNILNGIQLGQKDFADDGNLVSSQLNYWTVYSKDVAGKYLLGGYARCEKTANMKDGIEQWSTGTYDKTTGVLLSQEKSYYDADGVQKNLRTETLYAYQVPAYAASFNKLHMFSTVAMTTQSVAPADHSSRNYVKSQATIFRNWANNTVNTDCIGSGSCKLAAYQIFDWTTPGIVAPQFPPDTPTAAWRLKTKIISRSGTGNLITEQVDGNQLVSSFIYDKNQQSLVAKFPNGSLSGNEVSYYGFETYETPIGWAIGSGSAIIPNSQHTAVDAHTGTSSLSISAGSTGAAGLKGSFTPIRQDQQYVFSAWVKKPSTFNNSAGNASWQISVAGSTSSVVNFPDTIGQWVYLSQLIELPNPKGNTQITITCENGNTACNVLVDNLRFTPLACIIEAYGYNNPLEEPTAVLGANGETSRKILDSFQQEILSTNAADRTSKIQNGYLSRSGNLGVFATTNPNSSVTITGANGGELTEFTRGSEWSSVWQQGAGNWKVTGTVLTQESAGTAGSLTYADNNLTSDYALDVEFNLLEIPATPLGIRLGSALTVQWNPQLTSWQLLDSTGVNVLPAVDARAFNLPQNPFAAQLDAGTLSDALCSAFNNSGFLLPANATISKGAATGKGWTITSPGNAYRYALKLDGANIAVYTMNKQWTLLAGQSTAVFWADGKMIFSYTASADFSGVPTIFFGNKVAISQIATAVTPMAAIAFDDANGMHIQAQQYAGSQMVVGQLVSDNLGRMAVRTKQAYISPQQNPMFSYCSGFAGMNWTAGTMTGLVSTAYPADNGYPFARQTFETSPLARVVQESVPGEDFRVNGGKCTHTRYSAAANQPGVMIYSKKTTTNPNGNVFYEVSTLLGQVIQNVSATGTEIKNETGFDDAGNPTIVRSPNYFNPPANSVQKDWVTLQTFDYLNQLLTLQQGTNAPATFIYDQAGNIRFKQDPQGAADGNFIYIKYDLLFRPVETGYIAGTWNQQQLQQYANTDPLWPQNTPTWRQKNVYDGGGIGSNAIGRISSMQANNGTTGTADVTESLAYDIFGNAITNILTVNSFDNGNDRVVNYGYNDVGTITQIQYPNETYDYAIFYQLNSLNQITGITDEISSQTPGQSGTSKIGNFSYDAVGTPLENHLALTNATIKQTYGFNAPNWLLNINNQNQGGSSIFQETLTYTSGGYGGAGYFDGTIASTAAQVSGQANEQLQYAYDSIGQLQHAKAPASSPSNSPSSSSASPDVSYDPNGNIQNFSGSSISCAYAYNQGNQQVNTVSDVNSSQVIAQFGYNHNGNPISMTTADSKISKQFALGFTYDPASMLAVSIADTTPGGATLNFTYGCRNERLLKTVTGGSTSAAGTKLYVRGTSAMPLQEIFISADGKTRSSVNYVYGPGGLIAMRKFDGTAATLYHILKDHLGSARAVIDLSGNVVASYEYLTFGALSNVNEPNPGFLSYLYTGQEFDPEIGLYNYRARFYSAAIGRFIATDPGRQYFSPYIYASNNPVLFIDPTGMFSIGSFFSAIAGIFIGAVEILIGVVIDVVAAVLDVLTLGLGTPVSIGLAALSGVFYGAGVSSITYSAFHFDDFSWKDYGIQMGIGALTGALSGGFGAGLGMAAKSTQVALTEFTATARATAGLLEVFGQPGVATAVKAGAWVTEKGAALAGLATNGPVTAGWGALAKGIGTGLIKSEAIGFSVNTGKNLALGNNWDAGLSQVVFSSALSGSIGGLQVSNRIRY</sequence>
<dbReference type="KEGG" id="pcm:AY601_1227"/>
<gene>
    <name evidence="4" type="ORF">AY601_1227</name>
</gene>
<dbReference type="InterPro" id="IPR008979">
    <property type="entry name" value="Galactose-bd-like_sf"/>
</dbReference>
<feature type="transmembrane region" description="Helical" evidence="2">
    <location>
        <begin position="2570"/>
        <end position="2593"/>
    </location>
</feature>
<dbReference type="NCBIfam" id="TIGR03696">
    <property type="entry name" value="Rhs_assc_core"/>
    <property type="match status" value="1"/>
</dbReference>
<keyword evidence="2" id="KW-1133">Transmembrane helix</keyword>
<dbReference type="Proteomes" id="UP000071561">
    <property type="component" value="Chromosome"/>
</dbReference>
<dbReference type="PANTHER" id="PTHR32305">
    <property type="match status" value="1"/>
</dbReference>
<dbReference type="Gene3D" id="2.60.120.260">
    <property type="entry name" value="Galactose-binding domain-like"/>
    <property type="match status" value="1"/>
</dbReference>
<evidence type="ECO:0000256" key="1">
    <source>
        <dbReference type="SAM" id="MobiDB-lite"/>
    </source>
</evidence>
<protein>
    <recommendedName>
        <fullName evidence="3">DUF6443 domain-containing protein</fullName>
    </recommendedName>
</protein>
<keyword evidence="2" id="KW-0472">Membrane</keyword>
<keyword evidence="5" id="KW-1185">Reference proteome</keyword>
<dbReference type="SUPFAM" id="SSF49785">
    <property type="entry name" value="Galactose-binding domain-like"/>
    <property type="match status" value="1"/>
</dbReference>
<dbReference type="InterPro" id="IPR022385">
    <property type="entry name" value="Rhs_assc_core"/>
</dbReference>
<dbReference type="PATRIC" id="fig|188932.3.peg.1273"/>
<evidence type="ECO:0000256" key="2">
    <source>
        <dbReference type="SAM" id="Phobius"/>
    </source>
</evidence>
<feature type="region of interest" description="Disordered" evidence="1">
    <location>
        <begin position="2201"/>
        <end position="2225"/>
    </location>
</feature>
<dbReference type="PANTHER" id="PTHR32305:SF15">
    <property type="entry name" value="PROTEIN RHSA-RELATED"/>
    <property type="match status" value="1"/>
</dbReference>
<name>A0A127VAF7_9SPHI</name>
<evidence type="ECO:0000259" key="3">
    <source>
        <dbReference type="Pfam" id="PF20041"/>
    </source>
</evidence>
<dbReference type="OrthoDB" id="1191296at2"/>
<keyword evidence="2" id="KW-0812">Transmembrane</keyword>
<dbReference type="Pfam" id="PF20041">
    <property type="entry name" value="DUF6443"/>
    <property type="match status" value="1"/>
</dbReference>
<feature type="transmembrane region" description="Helical" evidence="2">
    <location>
        <begin position="2535"/>
        <end position="2558"/>
    </location>
</feature>
<proteinExistence type="predicted"/>
<dbReference type="Gene3D" id="2.180.10.10">
    <property type="entry name" value="RHS repeat-associated core"/>
    <property type="match status" value="1"/>
</dbReference>
<feature type="transmembrane region" description="Helical" evidence="2">
    <location>
        <begin position="2496"/>
        <end position="2523"/>
    </location>
</feature>
<dbReference type="RefSeq" id="WP_068397914.1">
    <property type="nucleotide sequence ID" value="NZ_CP014504.1"/>
</dbReference>
<evidence type="ECO:0000313" key="5">
    <source>
        <dbReference type="Proteomes" id="UP000071561"/>
    </source>
</evidence>
<feature type="domain" description="DUF6443" evidence="3">
    <location>
        <begin position="1697"/>
        <end position="1816"/>
    </location>
</feature>
<reference evidence="4 5" key="1">
    <citation type="submission" date="2016-03" db="EMBL/GenBank/DDBJ databases">
        <title>Complete genome sequence of Pedobacter cryoconitis PAMC 27485.</title>
        <authorList>
            <person name="Lee J."/>
            <person name="Kim O.-S."/>
        </authorList>
    </citation>
    <scope>NUCLEOTIDE SEQUENCE [LARGE SCALE GENOMIC DNA]</scope>
    <source>
        <strain evidence="4 5">PAMC 27485</strain>
    </source>
</reference>
<dbReference type="InterPro" id="IPR045619">
    <property type="entry name" value="DUF6443"/>
</dbReference>
<feature type="compositionally biased region" description="Low complexity" evidence="1">
    <location>
        <begin position="2201"/>
        <end position="2219"/>
    </location>
</feature>
<organism evidence="4 5">
    <name type="scientific">Pedobacter cryoconitis</name>
    <dbReference type="NCBI Taxonomy" id="188932"/>
    <lineage>
        <taxon>Bacteria</taxon>
        <taxon>Pseudomonadati</taxon>
        <taxon>Bacteroidota</taxon>
        <taxon>Sphingobacteriia</taxon>
        <taxon>Sphingobacteriales</taxon>
        <taxon>Sphingobacteriaceae</taxon>
        <taxon>Pedobacter</taxon>
    </lineage>
</organism>
<dbReference type="InterPro" id="IPR050708">
    <property type="entry name" value="T6SS_VgrG/RHS"/>
</dbReference>